<dbReference type="SUPFAM" id="SSF56801">
    <property type="entry name" value="Acetyl-CoA synthetase-like"/>
    <property type="match status" value="1"/>
</dbReference>
<dbReference type="Pfam" id="PF13193">
    <property type="entry name" value="AMP-binding_C"/>
    <property type="match status" value="1"/>
</dbReference>
<proteinExistence type="predicted"/>
<sequence>MYYLNGCLARGYYEDPSLSAKAFPRGLFGKEFRTGDVVRCDLGRLQFMGRHDLQVKIRGRVIDLFEIQRQITLREDVKACTIAVCDDGSVRELVAYVVFKKQGVPTDVLEKFLSERVPSYCVPKHFVVMDSFPLNQNGKVDKRQLPKPETHPTTTISRAPKGELEEIVLKSFKKYTSRDYKINDCFFDSGGDSLKVGVYDVSSTSRNILSDVSLE</sequence>
<dbReference type="GO" id="GO:0031177">
    <property type="term" value="F:phosphopantetheine binding"/>
    <property type="evidence" value="ECO:0007669"/>
    <property type="project" value="TreeGrafter"/>
</dbReference>
<evidence type="ECO:0000259" key="1">
    <source>
        <dbReference type="Pfam" id="PF13193"/>
    </source>
</evidence>
<dbReference type="InterPro" id="IPR045851">
    <property type="entry name" value="AMP-bd_C_sf"/>
</dbReference>
<dbReference type="Proteomes" id="UP000050761">
    <property type="component" value="Unassembled WGS sequence"/>
</dbReference>
<feature type="domain" description="AMP-binding enzyme C-terminal" evidence="1">
    <location>
        <begin position="79"/>
        <end position="139"/>
    </location>
</feature>
<reference evidence="4" key="2">
    <citation type="submission" date="2019-09" db="UniProtKB">
        <authorList>
            <consortium name="WormBaseParasite"/>
        </authorList>
    </citation>
    <scope>IDENTIFICATION</scope>
</reference>
<evidence type="ECO:0000313" key="3">
    <source>
        <dbReference type="Proteomes" id="UP000050761"/>
    </source>
</evidence>
<dbReference type="PANTHER" id="PTHR45527:SF1">
    <property type="entry name" value="FATTY ACID SYNTHASE"/>
    <property type="match status" value="1"/>
</dbReference>
<dbReference type="Gene3D" id="2.30.38.10">
    <property type="entry name" value="Luciferase, Domain 3"/>
    <property type="match status" value="1"/>
</dbReference>
<organism evidence="3 4">
    <name type="scientific">Heligmosomoides polygyrus</name>
    <name type="common">Parasitic roundworm</name>
    <dbReference type="NCBI Taxonomy" id="6339"/>
    <lineage>
        <taxon>Eukaryota</taxon>
        <taxon>Metazoa</taxon>
        <taxon>Ecdysozoa</taxon>
        <taxon>Nematoda</taxon>
        <taxon>Chromadorea</taxon>
        <taxon>Rhabditida</taxon>
        <taxon>Rhabditina</taxon>
        <taxon>Rhabditomorpha</taxon>
        <taxon>Strongyloidea</taxon>
        <taxon>Heligmosomidae</taxon>
        <taxon>Heligmosomoides</taxon>
    </lineage>
</organism>
<name>A0A183GTD2_HELPZ</name>
<dbReference type="InterPro" id="IPR025110">
    <property type="entry name" value="AMP-bd_C"/>
</dbReference>
<evidence type="ECO:0000313" key="4">
    <source>
        <dbReference type="WBParaSite" id="HPBE_0002595201-mRNA-1"/>
    </source>
</evidence>
<reference evidence="2 3" key="1">
    <citation type="submission" date="2018-11" db="EMBL/GenBank/DDBJ databases">
        <authorList>
            <consortium name="Pathogen Informatics"/>
        </authorList>
    </citation>
    <scope>NUCLEOTIDE SEQUENCE [LARGE SCALE GENOMIC DNA]</scope>
</reference>
<accession>A0A3P8IA56</accession>
<dbReference type="GO" id="GO:0044550">
    <property type="term" value="P:secondary metabolite biosynthetic process"/>
    <property type="evidence" value="ECO:0007669"/>
    <property type="project" value="TreeGrafter"/>
</dbReference>
<dbReference type="AlphaFoldDB" id="A0A183GTD2"/>
<dbReference type="GO" id="GO:0043041">
    <property type="term" value="P:amino acid activation for nonribosomal peptide biosynthetic process"/>
    <property type="evidence" value="ECO:0007669"/>
    <property type="project" value="TreeGrafter"/>
</dbReference>
<dbReference type="Gene3D" id="3.30.300.30">
    <property type="match status" value="1"/>
</dbReference>
<evidence type="ECO:0000313" key="2">
    <source>
        <dbReference type="EMBL" id="VDP54873.1"/>
    </source>
</evidence>
<dbReference type="PANTHER" id="PTHR45527">
    <property type="entry name" value="NONRIBOSOMAL PEPTIDE SYNTHETASE"/>
    <property type="match status" value="1"/>
</dbReference>
<dbReference type="WBParaSite" id="HPBE_0002595201-mRNA-1">
    <property type="protein sequence ID" value="HPBE_0002595201-mRNA-1"/>
    <property type="gene ID" value="HPBE_0002595201"/>
</dbReference>
<accession>A0A183GTD2</accession>
<gene>
    <name evidence="2" type="ORF">HPBE_LOCUS25951</name>
</gene>
<keyword evidence="3" id="KW-1185">Reference proteome</keyword>
<protein>
    <submittedName>
        <fullName evidence="4">Carrier domain-containing protein</fullName>
    </submittedName>
</protein>
<dbReference type="OrthoDB" id="5840142at2759"/>
<dbReference type="GO" id="GO:0005737">
    <property type="term" value="C:cytoplasm"/>
    <property type="evidence" value="ECO:0007669"/>
    <property type="project" value="TreeGrafter"/>
</dbReference>
<dbReference type="EMBL" id="UZAH01038901">
    <property type="protein sequence ID" value="VDP54873.1"/>
    <property type="molecule type" value="Genomic_DNA"/>
</dbReference>